<accession>A0A7S2C1S4</accession>
<evidence type="ECO:0000313" key="1">
    <source>
        <dbReference type="EMBL" id="CAD9413312.1"/>
    </source>
</evidence>
<protein>
    <submittedName>
        <fullName evidence="1">Uncharacterized protein</fullName>
    </submittedName>
</protein>
<dbReference type="AlphaFoldDB" id="A0A7S2C1S4"/>
<name>A0A7S2C1S4_9STRA</name>
<proteinExistence type="predicted"/>
<reference evidence="1" key="1">
    <citation type="submission" date="2021-01" db="EMBL/GenBank/DDBJ databases">
        <authorList>
            <person name="Corre E."/>
            <person name="Pelletier E."/>
            <person name="Niang G."/>
            <person name="Scheremetjew M."/>
            <person name="Finn R."/>
            <person name="Kale V."/>
            <person name="Holt S."/>
            <person name="Cochrane G."/>
            <person name="Meng A."/>
            <person name="Brown T."/>
            <person name="Cohen L."/>
        </authorList>
    </citation>
    <scope>NUCLEOTIDE SEQUENCE</scope>
    <source>
        <strain evidence="1">CCMP1381</strain>
    </source>
</reference>
<gene>
    <name evidence="1" type="ORF">DSPE1174_LOCUS11646</name>
</gene>
<organism evidence="1">
    <name type="scientific">Octactis speculum</name>
    <dbReference type="NCBI Taxonomy" id="3111310"/>
    <lineage>
        <taxon>Eukaryota</taxon>
        <taxon>Sar</taxon>
        <taxon>Stramenopiles</taxon>
        <taxon>Ochrophyta</taxon>
        <taxon>Dictyochophyceae</taxon>
        <taxon>Dictyochales</taxon>
        <taxon>Dictyochaceae</taxon>
        <taxon>Octactis</taxon>
    </lineage>
</organism>
<dbReference type="EMBL" id="HBGS01022959">
    <property type="protein sequence ID" value="CAD9413312.1"/>
    <property type="molecule type" value="Transcribed_RNA"/>
</dbReference>
<sequence>MRIIRFFWATPPFSVPKGSCFFMSFQRKKHTIRWLDSKALAVISNLSCIGRQDIWRWESFLRHNSLNFHFHGHCRVFPSFQPQTTNIDNRFRNPATAFTFQTMLNVISCHFG</sequence>